<evidence type="ECO:0000256" key="2">
    <source>
        <dbReference type="ARBA" id="ARBA00022692"/>
    </source>
</evidence>
<feature type="region of interest" description="Disordered" evidence="5">
    <location>
        <begin position="115"/>
        <end position="154"/>
    </location>
</feature>
<dbReference type="InterPro" id="IPR010482">
    <property type="entry name" value="TECPR1-like_DysF"/>
</dbReference>
<gene>
    <name evidence="8" type="ORF">PoMZ_11364</name>
</gene>
<feature type="transmembrane region" description="Helical" evidence="6">
    <location>
        <begin position="257"/>
        <end position="278"/>
    </location>
</feature>
<evidence type="ECO:0000256" key="6">
    <source>
        <dbReference type="SAM" id="Phobius"/>
    </source>
</evidence>
<dbReference type="PANTHER" id="PTHR28304:SF2">
    <property type="entry name" value="PEROXISOMAL MEMBRANE PROTEIN PEX29"/>
    <property type="match status" value="1"/>
</dbReference>
<accession>A0A4P7NK78</accession>
<evidence type="ECO:0000256" key="4">
    <source>
        <dbReference type="ARBA" id="ARBA00023136"/>
    </source>
</evidence>
<organism evidence="8 9">
    <name type="scientific">Pyricularia oryzae</name>
    <name type="common">Rice blast fungus</name>
    <name type="synonym">Magnaporthe oryzae</name>
    <dbReference type="NCBI Taxonomy" id="318829"/>
    <lineage>
        <taxon>Eukaryota</taxon>
        <taxon>Fungi</taxon>
        <taxon>Dikarya</taxon>
        <taxon>Ascomycota</taxon>
        <taxon>Pezizomycotina</taxon>
        <taxon>Sordariomycetes</taxon>
        <taxon>Sordariomycetidae</taxon>
        <taxon>Magnaporthales</taxon>
        <taxon>Pyriculariaceae</taxon>
        <taxon>Pyricularia</taxon>
    </lineage>
</organism>
<keyword evidence="4 6" id="KW-0472">Membrane</keyword>
<name>A0A4P7NK78_PYROR</name>
<evidence type="ECO:0000313" key="9">
    <source>
        <dbReference type="Proteomes" id="UP000294847"/>
    </source>
</evidence>
<dbReference type="GO" id="GO:0005778">
    <property type="term" value="C:peroxisomal membrane"/>
    <property type="evidence" value="ECO:0007669"/>
    <property type="project" value="TreeGrafter"/>
</dbReference>
<sequence length="634" mass="70710">MIHVSNLVNVFIKGQGRLSGSVYDLAWLGFCTKCARLYGVRKIIVSEVQASTLFVDCDKTTRPDKNKLRFVKPEFYSVHFESWVDRVFTFQTTNLGWLVRITSRNKQLSEMDELSSHVLTQTNPSTPATSAADYRDDEVLEGGDGSPNKDKKRRSLRNFLKGGADMQDKLLEKLLQQIIPSDLDSAGGGLSFTGDGSPYSRPAFSLPTMSYNFRRFNTRIGVVFKGQIKLERLVTWRHPTRTLSFLAVYTLVCLDPYLLSVLPMVLLLTAVLVPSFIARHPDPPSAGSAPGLASGGGVSGTGANAASVHADDAARTRSYSSKQHTTYNPRGPPVAPARTVKPVKELSRDFFRNLGHLQNTMADFVTAHDAIVETMVPATNFSDEARSSALFVALFFASAVMSIAAHLLPWRLLLLVGGWAALISGHPAVHRRAAAYAARGRPKTEMTRAKTLLERFVDADIILDQAPETREVEIFELQRRNSGDADEWEPWKFSPTPYDPMSPSRLGGGNPPQGARYFEDVLPPEGWEWSEKKWALDLFSREWVEEGIITGVEVETEGERWVYDMYNENEGVTGVVEQPISSSDMARKGKGHTRTMTPSTVSWEEGFEGVGKRGEWRRRRWTRLVRRKKFAGTA</sequence>
<proteinExistence type="predicted"/>
<feature type="transmembrane region" description="Helical" evidence="6">
    <location>
        <begin position="389"/>
        <end position="406"/>
    </location>
</feature>
<feature type="domain" description="TECPR1-like DysF" evidence="7">
    <location>
        <begin position="204"/>
        <end position="623"/>
    </location>
</feature>
<evidence type="ECO:0000259" key="7">
    <source>
        <dbReference type="Pfam" id="PF06398"/>
    </source>
</evidence>
<dbReference type="PANTHER" id="PTHR28304">
    <property type="entry name" value="PEROXISOMAL MEMBRANE PROTEIN PEX29"/>
    <property type="match status" value="1"/>
</dbReference>
<feature type="region of interest" description="Disordered" evidence="5">
    <location>
        <begin position="284"/>
        <end position="337"/>
    </location>
</feature>
<feature type="compositionally biased region" description="Polar residues" evidence="5">
    <location>
        <begin position="317"/>
        <end position="328"/>
    </location>
</feature>
<keyword evidence="2 6" id="KW-0812">Transmembrane</keyword>
<evidence type="ECO:0000256" key="3">
    <source>
        <dbReference type="ARBA" id="ARBA00022989"/>
    </source>
</evidence>
<evidence type="ECO:0000256" key="1">
    <source>
        <dbReference type="ARBA" id="ARBA00004141"/>
    </source>
</evidence>
<dbReference type="Pfam" id="PF06398">
    <property type="entry name" value="Pex24p"/>
    <property type="match status" value="1"/>
</dbReference>
<dbReference type="Proteomes" id="UP000294847">
    <property type="component" value="Chromosome 5"/>
</dbReference>
<dbReference type="InterPro" id="IPR052816">
    <property type="entry name" value="Peroxisomal_Membrane_PEX28-32"/>
</dbReference>
<keyword evidence="3 6" id="KW-1133">Transmembrane helix</keyword>
<dbReference type="GO" id="GO:0007031">
    <property type="term" value="P:peroxisome organization"/>
    <property type="evidence" value="ECO:0007669"/>
    <property type="project" value="UniProtKB-ARBA"/>
</dbReference>
<protein>
    <recommendedName>
        <fullName evidence="7">TECPR1-like DysF domain-containing protein</fullName>
    </recommendedName>
</protein>
<comment type="subcellular location">
    <subcellularLocation>
        <location evidence="1">Membrane</location>
        <topology evidence="1">Multi-pass membrane protein</topology>
    </subcellularLocation>
</comment>
<feature type="compositionally biased region" description="Polar residues" evidence="5">
    <location>
        <begin position="117"/>
        <end position="129"/>
    </location>
</feature>
<dbReference type="EMBL" id="CP034208">
    <property type="protein sequence ID" value="QBZ62483.1"/>
    <property type="molecule type" value="Genomic_DNA"/>
</dbReference>
<dbReference type="AlphaFoldDB" id="A0A4P7NK78"/>
<reference evidence="8 9" key="1">
    <citation type="journal article" date="2019" name="Mol. Biol. Evol.">
        <title>Blast fungal genomes show frequent chromosomal changes, gene gains and losses, and effector gene turnover.</title>
        <authorList>
            <person name="Gomez Luciano L.B."/>
            <person name="Jason Tsai I."/>
            <person name="Chuma I."/>
            <person name="Tosa Y."/>
            <person name="Chen Y.H."/>
            <person name="Li J.Y."/>
            <person name="Li M.Y."/>
            <person name="Jade Lu M.Y."/>
            <person name="Nakayashiki H."/>
            <person name="Li W.H."/>
        </authorList>
    </citation>
    <scope>NUCLEOTIDE SEQUENCE [LARGE SCALE GENOMIC DNA]</scope>
    <source>
        <strain evidence="8">MZ5-1-6</strain>
    </source>
</reference>
<evidence type="ECO:0000256" key="5">
    <source>
        <dbReference type="SAM" id="MobiDB-lite"/>
    </source>
</evidence>
<evidence type="ECO:0000313" key="8">
    <source>
        <dbReference type="EMBL" id="QBZ62483.1"/>
    </source>
</evidence>